<evidence type="ECO:0000313" key="3">
    <source>
        <dbReference type="Proteomes" id="UP001430953"/>
    </source>
</evidence>
<evidence type="ECO:0000313" key="2">
    <source>
        <dbReference type="EMBL" id="KAL0110091.1"/>
    </source>
</evidence>
<protein>
    <submittedName>
        <fullName evidence="2">Uncharacterized protein</fullName>
    </submittedName>
</protein>
<feature type="compositionally biased region" description="Basic and acidic residues" evidence="1">
    <location>
        <begin position="1"/>
        <end position="34"/>
    </location>
</feature>
<proteinExistence type="predicted"/>
<feature type="region of interest" description="Disordered" evidence="1">
    <location>
        <begin position="1"/>
        <end position="49"/>
    </location>
</feature>
<gene>
    <name evidence="2" type="ORF">PUN28_013615</name>
</gene>
<dbReference type="EMBL" id="JADYXP020000014">
    <property type="protein sequence ID" value="KAL0110091.1"/>
    <property type="molecule type" value="Genomic_DNA"/>
</dbReference>
<comment type="caution">
    <text evidence="2">The sequence shown here is derived from an EMBL/GenBank/DDBJ whole genome shotgun (WGS) entry which is preliminary data.</text>
</comment>
<sequence length="82" mass="9417">MDAKEREKESEGDGERALVTKTGCKEKYERKEDEMFSPTGGGLTPREASPWSLLLTDRETPFIPTPMTWRKRQCTLRQGKVL</sequence>
<evidence type="ECO:0000256" key="1">
    <source>
        <dbReference type="SAM" id="MobiDB-lite"/>
    </source>
</evidence>
<keyword evidence="3" id="KW-1185">Reference proteome</keyword>
<accession>A0AAW2F261</accession>
<organism evidence="2 3">
    <name type="scientific">Cardiocondyla obscurior</name>
    <dbReference type="NCBI Taxonomy" id="286306"/>
    <lineage>
        <taxon>Eukaryota</taxon>
        <taxon>Metazoa</taxon>
        <taxon>Ecdysozoa</taxon>
        <taxon>Arthropoda</taxon>
        <taxon>Hexapoda</taxon>
        <taxon>Insecta</taxon>
        <taxon>Pterygota</taxon>
        <taxon>Neoptera</taxon>
        <taxon>Endopterygota</taxon>
        <taxon>Hymenoptera</taxon>
        <taxon>Apocrita</taxon>
        <taxon>Aculeata</taxon>
        <taxon>Formicoidea</taxon>
        <taxon>Formicidae</taxon>
        <taxon>Myrmicinae</taxon>
        <taxon>Cardiocondyla</taxon>
    </lineage>
</organism>
<dbReference type="AlphaFoldDB" id="A0AAW2F261"/>
<name>A0AAW2F261_9HYME</name>
<reference evidence="2 3" key="1">
    <citation type="submission" date="2023-03" db="EMBL/GenBank/DDBJ databases">
        <title>High recombination rates correlate with genetic variation in Cardiocondyla obscurior ants.</title>
        <authorList>
            <person name="Errbii M."/>
        </authorList>
    </citation>
    <scope>NUCLEOTIDE SEQUENCE [LARGE SCALE GENOMIC DNA]</scope>
    <source>
        <strain evidence="2">Alpha-2009</strain>
        <tissue evidence="2">Whole body</tissue>
    </source>
</reference>
<dbReference type="Proteomes" id="UP001430953">
    <property type="component" value="Unassembled WGS sequence"/>
</dbReference>